<dbReference type="GO" id="GO:0044781">
    <property type="term" value="P:bacterial-type flagellum organization"/>
    <property type="evidence" value="ECO:0007669"/>
    <property type="project" value="UniProtKB-KW"/>
</dbReference>
<evidence type="ECO:0000256" key="7">
    <source>
        <dbReference type="ARBA" id="ARBA00022795"/>
    </source>
</evidence>
<dbReference type="PATRIC" id="fig|445710.3.peg.118"/>
<gene>
    <name evidence="12" type="ORF">ATSB10_01200</name>
</gene>
<dbReference type="OrthoDB" id="5951725at2"/>
<keyword evidence="7" id="KW-1005">Bacterial flagellum biogenesis</keyword>
<keyword evidence="13" id="KW-1185">Reference proteome</keyword>
<keyword evidence="10" id="KW-1006">Bacterial flagellum protein export</keyword>
<dbReference type="Pfam" id="PF02050">
    <property type="entry name" value="FliJ"/>
    <property type="match status" value="1"/>
</dbReference>
<dbReference type="Proteomes" id="UP000077255">
    <property type="component" value="Chromosome"/>
</dbReference>
<dbReference type="InterPro" id="IPR052570">
    <property type="entry name" value="FliJ"/>
</dbReference>
<dbReference type="STRING" id="445710.ATSB10_01200"/>
<dbReference type="PANTHER" id="PTHR38786">
    <property type="entry name" value="FLAGELLAR FLIJ PROTEIN"/>
    <property type="match status" value="1"/>
</dbReference>
<keyword evidence="6" id="KW-0145">Chemotaxis</keyword>
<reference evidence="12 13" key="1">
    <citation type="submission" date="2016-02" db="EMBL/GenBank/DDBJ databases">
        <title>Complete genome sequencing and analysis of ATSB10, Dyella thiooxydans isolated from rhizosphere soil of sunflower (Helianthus annuus L.).</title>
        <authorList>
            <person name="Lee Y."/>
            <person name="Hwangbo K."/>
            <person name="Chung H."/>
            <person name="Yoo J."/>
            <person name="Kim K.Y."/>
            <person name="Sa T.M."/>
            <person name="Um Y."/>
            <person name="Madhaiyan M."/>
        </authorList>
    </citation>
    <scope>NUCLEOTIDE SEQUENCE [LARGE SCALE GENOMIC DNA]</scope>
    <source>
        <strain evidence="12 13">ATSB10</strain>
    </source>
</reference>
<organism evidence="12 13">
    <name type="scientific">Dyella thiooxydans</name>
    <dbReference type="NCBI Taxonomy" id="445710"/>
    <lineage>
        <taxon>Bacteria</taxon>
        <taxon>Pseudomonadati</taxon>
        <taxon>Pseudomonadota</taxon>
        <taxon>Gammaproteobacteria</taxon>
        <taxon>Lysobacterales</taxon>
        <taxon>Rhodanobacteraceae</taxon>
        <taxon>Dyella</taxon>
    </lineage>
</organism>
<feature type="region of interest" description="Disordered" evidence="11">
    <location>
        <begin position="115"/>
        <end position="145"/>
    </location>
</feature>
<keyword evidence="9" id="KW-0472">Membrane</keyword>
<evidence type="ECO:0000256" key="3">
    <source>
        <dbReference type="ARBA" id="ARBA00020392"/>
    </source>
</evidence>
<evidence type="ECO:0000313" key="12">
    <source>
        <dbReference type="EMBL" id="AND67574.1"/>
    </source>
</evidence>
<feature type="region of interest" description="Disordered" evidence="11">
    <location>
        <begin position="1"/>
        <end position="22"/>
    </location>
</feature>
<proteinExistence type="inferred from homology"/>
<evidence type="ECO:0000256" key="11">
    <source>
        <dbReference type="SAM" id="MobiDB-lite"/>
    </source>
</evidence>
<dbReference type="KEGG" id="dtx:ATSB10_01200"/>
<evidence type="ECO:0000313" key="13">
    <source>
        <dbReference type="Proteomes" id="UP000077255"/>
    </source>
</evidence>
<dbReference type="RefSeq" id="WP_063669944.1">
    <property type="nucleotide sequence ID" value="NZ_CP014841.1"/>
</dbReference>
<accession>A0A160MX89</accession>
<name>A0A160MX89_9GAMM</name>
<dbReference type="PANTHER" id="PTHR38786:SF1">
    <property type="entry name" value="FLAGELLAR FLIJ PROTEIN"/>
    <property type="match status" value="1"/>
</dbReference>
<feature type="compositionally biased region" description="Basic and acidic residues" evidence="11">
    <location>
        <begin position="115"/>
        <end position="135"/>
    </location>
</feature>
<protein>
    <recommendedName>
        <fullName evidence="3">Flagellar FliJ protein</fullName>
    </recommendedName>
</protein>
<evidence type="ECO:0000256" key="1">
    <source>
        <dbReference type="ARBA" id="ARBA00004413"/>
    </source>
</evidence>
<evidence type="ECO:0000256" key="5">
    <source>
        <dbReference type="ARBA" id="ARBA00022475"/>
    </source>
</evidence>
<dbReference type="NCBIfam" id="TIGR02473">
    <property type="entry name" value="flagell_FliJ"/>
    <property type="match status" value="1"/>
</dbReference>
<dbReference type="AlphaFoldDB" id="A0A160MX89"/>
<keyword evidence="5" id="KW-1003">Cell membrane</keyword>
<evidence type="ECO:0000256" key="9">
    <source>
        <dbReference type="ARBA" id="ARBA00023136"/>
    </source>
</evidence>
<dbReference type="InterPro" id="IPR053716">
    <property type="entry name" value="Flag_assembly_chemotaxis_eff"/>
</dbReference>
<dbReference type="GO" id="GO:0009288">
    <property type="term" value="C:bacterial-type flagellum"/>
    <property type="evidence" value="ECO:0007669"/>
    <property type="project" value="InterPro"/>
</dbReference>
<evidence type="ECO:0000256" key="4">
    <source>
        <dbReference type="ARBA" id="ARBA00022448"/>
    </source>
</evidence>
<keyword evidence="4" id="KW-0813">Transport</keyword>
<comment type="subcellular location">
    <subcellularLocation>
        <location evidence="1">Cell membrane</location>
        <topology evidence="1">Peripheral membrane protein</topology>
        <orientation evidence="1">Cytoplasmic side</orientation>
    </subcellularLocation>
</comment>
<dbReference type="GO" id="GO:0071973">
    <property type="term" value="P:bacterial-type flagellum-dependent cell motility"/>
    <property type="evidence" value="ECO:0007669"/>
    <property type="project" value="InterPro"/>
</dbReference>
<dbReference type="GO" id="GO:0006935">
    <property type="term" value="P:chemotaxis"/>
    <property type="evidence" value="ECO:0007669"/>
    <property type="project" value="UniProtKB-KW"/>
</dbReference>
<dbReference type="EMBL" id="CP014841">
    <property type="protein sequence ID" value="AND67574.1"/>
    <property type="molecule type" value="Genomic_DNA"/>
</dbReference>
<evidence type="ECO:0000256" key="2">
    <source>
        <dbReference type="ARBA" id="ARBA00010004"/>
    </source>
</evidence>
<comment type="similarity">
    <text evidence="2">Belongs to the FliJ family.</text>
</comment>
<feature type="compositionally biased region" description="Basic residues" evidence="11">
    <location>
        <begin position="136"/>
        <end position="145"/>
    </location>
</feature>
<dbReference type="GO" id="GO:0005886">
    <property type="term" value="C:plasma membrane"/>
    <property type="evidence" value="ECO:0007669"/>
    <property type="project" value="UniProtKB-SubCell"/>
</dbReference>
<sequence>MRSRADRLQPAVDQAHDRRDQAMQRLAEQQQKLARAEHQLEELKRYRHDYASAQAGGTSVQALLNLQQFIDRIDQAIAQQVAEVQRQQRHLEHARGHWREAHAREKALDSVVSRYREAERKAEDRREQSDVDERMQHRRPPGLSR</sequence>
<keyword evidence="8" id="KW-0653">Protein transport</keyword>
<evidence type="ECO:0000256" key="6">
    <source>
        <dbReference type="ARBA" id="ARBA00022500"/>
    </source>
</evidence>
<dbReference type="Gene3D" id="1.10.287.1700">
    <property type="match status" value="1"/>
</dbReference>
<dbReference type="GO" id="GO:0015031">
    <property type="term" value="P:protein transport"/>
    <property type="evidence" value="ECO:0007669"/>
    <property type="project" value="UniProtKB-KW"/>
</dbReference>
<evidence type="ECO:0000256" key="10">
    <source>
        <dbReference type="ARBA" id="ARBA00023225"/>
    </source>
</evidence>
<evidence type="ECO:0000256" key="8">
    <source>
        <dbReference type="ARBA" id="ARBA00022927"/>
    </source>
</evidence>
<dbReference type="InterPro" id="IPR012823">
    <property type="entry name" value="Flagell_FliJ"/>
</dbReference>